<keyword evidence="7" id="KW-1185">Reference proteome</keyword>
<feature type="compositionally biased region" description="Low complexity" evidence="4">
    <location>
        <begin position="1244"/>
        <end position="1262"/>
    </location>
</feature>
<keyword evidence="3" id="KW-0067">ATP-binding</keyword>
<evidence type="ECO:0000256" key="2">
    <source>
        <dbReference type="ARBA" id="ARBA00022801"/>
    </source>
</evidence>
<reference evidence="6 7" key="1">
    <citation type="submission" date="2024-03" db="EMBL/GenBank/DDBJ databases">
        <title>Aureococcus anophagefferens CCMP1851 and Kratosvirus quantuckense: Draft genome of a second virus-susceptible host strain in the model system.</title>
        <authorList>
            <person name="Chase E."/>
            <person name="Truchon A.R."/>
            <person name="Schepens W."/>
            <person name="Wilhelm S.W."/>
        </authorList>
    </citation>
    <scope>NUCLEOTIDE SEQUENCE [LARGE SCALE GENOMIC DNA]</scope>
    <source>
        <strain evidence="6 7">CCMP1851</strain>
    </source>
</reference>
<feature type="region of interest" description="Disordered" evidence="4">
    <location>
        <begin position="1"/>
        <end position="102"/>
    </location>
</feature>
<feature type="compositionally biased region" description="Basic residues" evidence="4">
    <location>
        <begin position="1014"/>
        <end position="1029"/>
    </location>
</feature>
<name>A0ABR1GFQ5_AURAN</name>
<dbReference type="SUPFAM" id="SSF52540">
    <property type="entry name" value="P-loop containing nucleoside triphosphate hydrolases"/>
    <property type="match status" value="1"/>
</dbReference>
<evidence type="ECO:0000256" key="3">
    <source>
        <dbReference type="ARBA" id="ARBA00022840"/>
    </source>
</evidence>
<dbReference type="PANTHER" id="PTHR45626">
    <property type="entry name" value="TRANSCRIPTION TERMINATION FACTOR 2-RELATED"/>
    <property type="match status" value="1"/>
</dbReference>
<gene>
    <name evidence="6" type="primary">ttll-15</name>
    <name evidence="6" type="ORF">SO694_00138062</name>
</gene>
<feature type="compositionally biased region" description="Basic residues" evidence="4">
    <location>
        <begin position="16"/>
        <end position="30"/>
    </location>
</feature>
<dbReference type="SMART" id="SM00487">
    <property type="entry name" value="DEXDc"/>
    <property type="match status" value="1"/>
</dbReference>
<accession>A0ABR1GFQ5</accession>
<dbReference type="InterPro" id="IPR027417">
    <property type="entry name" value="P-loop_NTPase"/>
</dbReference>
<dbReference type="Proteomes" id="UP001363151">
    <property type="component" value="Unassembled WGS sequence"/>
</dbReference>
<dbReference type="InterPro" id="IPR014001">
    <property type="entry name" value="Helicase_ATP-bd"/>
</dbReference>
<feature type="compositionally biased region" description="Low complexity" evidence="4">
    <location>
        <begin position="998"/>
        <end position="1008"/>
    </location>
</feature>
<proteinExistence type="predicted"/>
<keyword evidence="2" id="KW-0378">Hydrolase</keyword>
<evidence type="ECO:0000256" key="4">
    <source>
        <dbReference type="SAM" id="MobiDB-lite"/>
    </source>
</evidence>
<sequence length="1262" mass="133930">MAPKRKGGTPKQEASKKKKAPAKSTAKKRPAPASAAQVKTEAPTSAPSTKKAKAPKKVKAEAPPPPPPPPPAPPTIAFGSGAARQPHRAGEPRAGNRPGVSRPFGLHRVDAADRAALAWEGELSGVLSAQCMAEDAEPCRLLGTSLVAFDVAAGGDAGRELRDLCRAVNPTAKATRTHYGVERFNADGEPGKDKDEATTTVKRLLDKVRQGKLLARAAAAVPFLEAAHGLMAPAHLPHKAPCLRCVCVAARGAGGLDVEVRVYATRLLFYLIADDAVKAVLNHIAPAGAVLRREAPPPTADLFVTSGAAAAAPFTLEGVMRSAEHCGGPEDAQPAEIALPMKPYQLMALRWMRSMEELDRGLNGLFWERRDFVDGGCFYYAPDLGEARLEAPPTVHGGLLSDEMGMGKTLEMLSLVCARPATAAALAAADLAADEREAPDDGAAKPLAASRATLLVLPPALVSQWLDEIRKSTVAPGPRVACFVTDEDRKALVPERCDLRGAGGKKATKREFFVQRRAALERLADHDVVVTTYNALTGPVYDKRRGANNGDAQPLSQIHWHRVVLDEMQMVSSPNTVLARTCADLWASSRWMVSGTPLCDGILDLNGELRFLGVYPFSLSDASDGFWHHCVQRPWDLRDPAALERLELLLRTVAMRHSKGQVYASGDLEGRPILELPSRSDGVVAVDVGESSEAVVLRALGAVAGAVGKRGAAAPALTDAKDVDELLRFYNRNVRGVHAGADGQSAACSSTRARPSLAGEAIARLAAADRNAGDRRRTARAPRAPARGSARRTAGRGSARRTCAVRRRPSVCARCDGIYGDREAYDDYLTSRIGREDAFAVGDAHARLGEVRGLGRELEQSRRDSKARARRAALLWTLARFALGHGDDFLVSDLAGADGRRRGPRLRALRRRRRACAAFVVERALPGAEVARALARRGAEDLPLLERWLRVEASARATAAPPDAAQEAAATAHAAVAADEAAHGAAGGDDRASLLAVAKAADAAAERAPPGHRPPGRRPPRRARRRGRAKAALVVAARSGDADDSLAVLEDRALAGARAGRLAERDYLAAEEMGEDATRAREAGPAGAIKVQLSARVAQQGLKDLARLEEERSPPETKCPVCYTTCDSSPAAAPPLSLCYTGCVPRGVLRRAQQLVLTGGVDQAVRRGVQRDDALRLADEGRLEGNCALCRKGFVLGTAHVTLSRGDSAAALSAAVREWRERDDCAASSSTLARPPGLTPRPPARASSSSSRSSASARRPRP</sequence>
<keyword evidence="1" id="KW-0547">Nucleotide-binding</keyword>
<dbReference type="EMBL" id="JBBJCI010000011">
    <property type="protein sequence ID" value="KAK7254945.1"/>
    <property type="molecule type" value="Genomic_DNA"/>
</dbReference>
<evidence type="ECO:0000259" key="5">
    <source>
        <dbReference type="SMART" id="SM00487"/>
    </source>
</evidence>
<dbReference type="InterPro" id="IPR050628">
    <property type="entry name" value="SNF2_RAD54_helicase_TF"/>
</dbReference>
<evidence type="ECO:0000313" key="7">
    <source>
        <dbReference type="Proteomes" id="UP001363151"/>
    </source>
</evidence>
<dbReference type="Gene3D" id="3.40.50.10810">
    <property type="entry name" value="Tandem AAA-ATPase domain"/>
    <property type="match status" value="1"/>
</dbReference>
<dbReference type="Pfam" id="PF00176">
    <property type="entry name" value="SNF2-rel_dom"/>
    <property type="match status" value="1"/>
</dbReference>
<evidence type="ECO:0000256" key="1">
    <source>
        <dbReference type="ARBA" id="ARBA00022741"/>
    </source>
</evidence>
<protein>
    <submittedName>
        <fullName evidence="6">Tubulin polyglutamylase</fullName>
    </submittedName>
</protein>
<feature type="compositionally biased region" description="Pro residues" evidence="4">
    <location>
        <begin position="62"/>
        <end position="74"/>
    </location>
</feature>
<dbReference type="CDD" id="cd18070">
    <property type="entry name" value="DEXQc_SHPRH"/>
    <property type="match status" value="1"/>
</dbReference>
<feature type="region of interest" description="Disordered" evidence="4">
    <location>
        <begin position="998"/>
        <end position="1029"/>
    </location>
</feature>
<feature type="region of interest" description="Disordered" evidence="4">
    <location>
        <begin position="769"/>
        <end position="802"/>
    </location>
</feature>
<feature type="region of interest" description="Disordered" evidence="4">
    <location>
        <begin position="1225"/>
        <end position="1262"/>
    </location>
</feature>
<dbReference type="InterPro" id="IPR038718">
    <property type="entry name" value="SNF2-like_sf"/>
</dbReference>
<feature type="compositionally biased region" description="Low complexity" evidence="4">
    <location>
        <begin position="31"/>
        <end position="49"/>
    </location>
</feature>
<organism evidence="6 7">
    <name type="scientific">Aureococcus anophagefferens</name>
    <name type="common">Harmful bloom alga</name>
    <dbReference type="NCBI Taxonomy" id="44056"/>
    <lineage>
        <taxon>Eukaryota</taxon>
        <taxon>Sar</taxon>
        <taxon>Stramenopiles</taxon>
        <taxon>Ochrophyta</taxon>
        <taxon>Pelagophyceae</taxon>
        <taxon>Pelagomonadales</taxon>
        <taxon>Pelagomonadaceae</taxon>
        <taxon>Aureococcus</taxon>
    </lineage>
</organism>
<evidence type="ECO:0000313" key="6">
    <source>
        <dbReference type="EMBL" id="KAK7254945.1"/>
    </source>
</evidence>
<dbReference type="InterPro" id="IPR000330">
    <property type="entry name" value="SNF2_N"/>
</dbReference>
<comment type="caution">
    <text evidence="6">The sequence shown here is derived from an EMBL/GenBank/DDBJ whole genome shotgun (WGS) entry which is preliminary data.</text>
</comment>
<feature type="domain" description="Helicase ATP-binding" evidence="5">
    <location>
        <begin position="337"/>
        <end position="628"/>
    </location>
</feature>